<organism evidence="1 2">
    <name type="scientific">Granulibacter bethesdensis</name>
    <dbReference type="NCBI Taxonomy" id="364410"/>
    <lineage>
        <taxon>Bacteria</taxon>
        <taxon>Pseudomonadati</taxon>
        <taxon>Pseudomonadota</taxon>
        <taxon>Alphaproteobacteria</taxon>
        <taxon>Acetobacterales</taxon>
        <taxon>Acetobacteraceae</taxon>
        <taxon>Granulibacter</taxon>
    </lineage>
</organism>
<reference evidence="2" key="1">
    <citation type="submission" date="2016-11" db="EMBL/GenBank/DDBJ databases">
        <title>Comparative genomic and phenotypic analysis of Granulibacter bethesdensis clinical isolates from patients with chronic granulomatous disease.</title>
        <authorList>
            <person name="Zarember K.A."/>
            <person name="Porcella S.F."/>
            <person name="Chu J."/>
            <person name="Ding L."/>
            <person name="Dahlstrom E."/>
            <person name="Barbian K."/>
            <person name="Martens C."/>
            <person name="Sykora L."/>
            <person name="Kramer S."/>
            <person name="Pettinato A.M."/>
            <person name="Hong H."/>
            <person name="Wald G."/>
            <person name="Berg L.J."/>
            <person name="Rogge L.S."/>
            <person name="Greenberg D.E."/>
            <person name="Falcone E.L."/>
            <person name="Neves J.F."/>
            <person name="Simoes M.J."/>
            <person name="Casal M."/>
            <person name="Rodriguez-Lopez F.C."/>
            <person name="Zelazny A."/>
            <person name="Gallin J.I."/>
            <person name="Holland S.M."/>
        </authorList>
    </citation>
    <scope>NUCLEOTIDE SEQUENCE [LARGE SCALE GENOMIC DNA]</scope>
    <source>
        <strain evidence="2">NIH9.1</strain>
    </source>
</reference>
<evidence type="ECO:0000313" key="1">
    <source>
        <dbReference type="EMBL" id="APH54960.1"/>
    </source>
</evidence>
<name>A0AAC9KF03_9PROT</name>
<sequence length="241" mass="25900">MCTLVLLRRPGTNWPLLIAANRDERLARPWLPPSRHWPDMAITGGLDILAGGTWMALSDQGVVAAVLNRTGTLGPLAGRRSRGELPLLALHHGSAKAAVQALEELDAGAWRGFHLVIADRHHAFCLIGTGQPGAPDILPLKAGVSMITAHDPAPIPSPRAARFLPVFEHTAPPSPPDWGRWPAIMTDQKEPRDSCIYLPPQNGYGTVCSSLLGISASGDPVWQFAPATPHATKYKAIEIQK</sequence>
<dbReference type="Pfam" id="PF05742">
    <property type="entry name" value="TANGO2"/>
    <property type="match status" value="1"/>
</dbReference>
<dbReference type="PANTHER" id="PTHR17985:SF8">
    <property type="entry name" value="TRANSPORT AND GOLGI ORGANIZATION PROTEIN 2 HOMOLOG"/>
    <property type="match status" value="1"/>
</dbReference>
<dbReference type="InterPro" id="IPR008551">
    <property type="entry name" value="TANGO2"/>
</dbReference>
<evidence type="ECO:0000313" key="2">
    <source>
        <dbReference type="Proteomes" id="UP000182373"/>
    </source>
</evidence>
<dbReference type="RefSeq" id="WP_072572869.1">
    <property type="nucleotide sequence ID" value="NZ_CP018191.1"/>
</dbReference>
<dbReference type="EMBL" id="CP018191">
    <property type="protein sequence ID" value="APH54960.1"/>
    <property type="molecule type" value="Genomic_DNA"/>
</dbReference>
<dbReference type="Proteomes" id="UP000182373">
    <property type="component" value="Chromosome"/>
</dbReference>
<accession>A0AAC9KF03</accession>
<gene>
    <name evidence="1" type="ORF">GbCGDNIH9_1659</name>
</gene>
<proteinExistence type="predicted"/>
<dbReference type="PANTHER" id="PTHR17985">
    <property type="entry name" value="SER/THR-RICH PROTEIN T10 IN DGCR REGION"/>
    <property type="match status" value="1"/>
</dbReference>
<protein>
    <submittedName>
        <fullName evidence="1">Uncharacterized protein</fullName>
    </submittedName>
</protein>
<dbReference type="AlphaFoldDB" id="A0AAC9KF03"/>
<dbReference type="Gene3D" id="3.60.60.10">
    <property type="entry name" value="Penicillin V Acylase, Chain A"/>
    <property type="match status" value="1"/>
</dbReference>